<evidence type="ECO:0000313" key="3">
    <source>
        <dbReference type="Proteomes" id="UP000626109"/>
    </source>
</evidence>
<gene>
    <name evidence="2" type="ORF">PGLA2088_LOCUS22247</name>
</gene>
<dbReference type="EMBL" id="CAJNNW010025922">
    <property type="protein sequence ID" value="CAE8681050.1"/>
    <property type="molecule type" value="Genomic_DNA"/>
</dbReference>
<evidence type="ECO:0000313" key="2">
    <source>
        <dbReference type="EMBL" id="CAE8681050.1"/>
    </source>
</evidence>
<name>A0A813JKQ2_POLGL</name>
<evidence type="ECO:0000256" key="1">
    <source>
        <dbReference type="SAM" id="MobiDB-lite"/>
    </source>
</evidence>
<dbReference type="Proteomes" id="UP000626109">
    <property type="component" value="Unassembled WGS sequence"/>
</dbReference>
<accession>A0A813JKQ2</accession>
<feature type="region of interest" description="Disordered" evidence="1">
    <location>
        <begin position="84"/>
        <end position="133"/>
    </location>
</feature>
<organism evidence="2 3">
    <name type="scientific">Polarella glacialis</name>
    <name type="common">Dinoflagellate</name>
    <dbReference type="NCBI Taxonomy" id="89957"/>
    <lineage>
        <taxon>Eukaryota</taxon>
        <taxon>Sar</taxon>
        <taxon>Alveolata</taxon>
        <taxon>Dinophyceae</taxon>
        <taxon>Suessiales</taxon>
        <taxon>Suessiaceae</taxon>
        <taxon>Polarella</taxon>
    </lineage>
</organism>
<proteinExistence type="predicted"/>
<protein>
    <submittedName>
        <fullName evidence="2">Uncharacterized protein</fullName>
    </submittedName>
</protein>
<reference evidence="2" key="1">
    <citation type="submission" date="2021-02" db="EMBL/GenBank/DDBJ databases">
        <authorList>
            <person name="Dougan E. K."/>
            <person name="Rhodes N."/>
            <person name="Thang M."/>
            <person name="Chan C."/>
        </authorList>
    </citation>
    <scope>NUCLEOTIDE SEQUENCE</scope>
</reference>
<dbReference type="AlphaFoldDB" id="A0A813JKQ2"/>
<comment type="caution">
    <text evidence="2">The sequence shown here is derived from an EMBL/GenBank/DDBJ whole genome shotgun (WGS) entry which is preliminary data.</text>
</comment>
<feature type="compositionally biased region" description="Polar residues" evidence="1">
    <location>
        <begin position="95"/>
        <end position="108"/>
    </location>
</feature>
<sequence>MLWRELSATVSSPYLRKGPHSMEFFREPLYHPSASGRMLVGSASVPDLQPLAVGLGKTVAPAMFGGDEARHYWRVAGGKPLPERSSSLPIIPRPGSSQKKLMASTSPDAMSDALRRESSRRRQGHAHEAHVRRGAEINHLIGQWYEKGLQDSGNEHMRRRPRTGCVRDNFWEA</sequence>